<organism evidence="12 13">
    <name type="scientific">Congzhengia minquanensis</name>
    <dbReference type="NCBI Taxonomy" id="2763657"/>
    <lineage>
        <taxon>Bacteria</taxon>
        <taxon>Bacillati</taxon>
        <taxon>Bacillota</taxon>
        <taxon>Clostridia</taxon>
        <taxon>Eubacteriales</taxon>
        <taxon>Oscillospiraceae</taxon>
        <taxon>Congzhengia</taxon>
    </lineage>
</organism>
<dbReference type="GO" id="GO:0006227">
    <property type="term" value="P:dUDP biosynthetic process"/>
    <property type="evidence" value="ECO:0007669"/>
    <property type="project" value="TreeGrafter"/>
</dbReference>
<sequence length="222" mass="25085">MGRLIVIEGVDSSGKETQAKLLYEALKKKGSQVQLVSFPDYESDFCLPVKRYLAGDLGENPGDVNAYAASAFYAIDRYASFKMKWGAFYEEGGTIVCDRYVTSNIVHQAMKIDGDKTEFIDWLCDFEYGRLGLPVPDTVIFLDMPPQYAKMLMANRKNKITGEAQKDIHEKNETYLKAAYENALHVCGHLGWNRVCCAENGKIKEITEIHSEIVSFLEKKLK</sequence>
<dbReference type="InterPro" id="IPR039430">
    <property type="entry name" value="Thymidylate_kin-like_dom"/>
</dbReference>
<comment type="similarity">
    <text evidence="1 10">Belongs to the thymidylate kinase family.</text>
</comment>
<dbReference type="FunFam" id="3.40.50.300:FF:002288">
    <property type="entry name" value="Probable thymidylate kinase"/>
    <property type="match status" value="1"/>
</dbReference>
<comment type="caution">
    <text evidence="10">Lacks conserved residue(s) required for the propagation of feature annotation.</text>
</comment>
<dbReference type="SUPFAM" id="SSF52540">
    <property type="entry name" value="P-loop containing nucleoside triphosphate hydrolases"/>
    <property type="match status" value="1"/>
</dbReference>
<keyword evidence="6 10" id="KW-0547">Nucleotide-binding</keyword>
<evidence type="ECO:0000256" key="2">
    <source>
        <dbReference type="ARBA" id="ARBA00012980"/>
    </source>
</evidence>
<dbReference type="EC" id="2.7.4.9" evidence="2 10"/>
<dbReference type="AlphaFoldDB" id="A0A926DN02"/>
<dbReference type="RefSeq" id="WP_249311826.1">
    <property type="nucleotide sequence ID" value="NZ_JACRSU010000002.1"/>
</dbReference>
<dbReference type="GO" id="GO:0006233">
    <property type="term" value="P:dTDP biosynthetic process"/>
    <property type="evidence" value="ECO:0007669"/>
    <property type="project" value="InterPro"/>
</dbReference>
<feature type="domain" description="Thymidylate kinase-like" evidence="11">
    <location>
        <begin position="7"/>
        <end position="183"/>
    </location>
</feature>
<keyword evidence="8 10" id="KW-0067">ATP-binding</keyword>
<evidence type="ECO:0000256" key="10">
    <source>
        <dbReference type="HAMAP-Rule" id="MF_00165"/>
    </source>
</evidence>
<name>A0A926DN02_9FIRM</name>
<evidence type="ECO:0000256" key="7">
    <source>
        <dbReference type="ARBA" id="ARBA00022777"/>
    </source>
</evidence>
<evidence type="ECO:0000256" key="3">
    <source>
        <dbReference type="ARBA" id="ARBA00017144"/>
    </source>
</evidence>
<evidence type="ECO:0000313" key="12">
    <source>
        <dbReference type="EMBL" id="MBC8540669.1"/>
    </source>
</evidence>
<evidence type="ECO:0000259" key="11">
    <source>
        <dbReference type="Pfam" id="PF02223"/>
    </source>
</evidence>
<dbReference type="CDD" id="cd01672">
    <property type="entry name" value="TMPK"/>
    <property type="match status" value="1"/>
</dbReference>
<dbReference type="GO" id="GO:0006235">
    <property type="term" value="P:dTTP biosynthetic process"/>
    <property type="evidence" value="ECO:0007669"/>
    <property type="project" value="UniProtKB-UniRule"/>
</dbReference>
<keyword evidence="5 10" id="KW-0545">Nucleotide biosynthesis</keyword>
<reference evidence="12" key="1">
    <citation type="submission" date="2020-08" db="EMBL/GenBank/DDBJ databases">
        <title>Genome public.</title>
        <authorList>
            <person name="Liu C."/>
            <person name="Sun Q."/>
        </authorList>
    </citation>
    <scope>NUCLEOTIDE SEQUENCE</scope>
    <source>
        <strain evidence="12">H8</strain>
    </source>
</reference>
<dbReference type="PANTHER" id="PTHR10344">
    <property type="entry name" value="THYMIDYLATE KINASE"/>
    <property type="match status" value="1"/>
</dbReference>
<dbReference type="EMBL" id="JACRSU010000002">
    <property type="protein sequence ID" value="MBC8540669.1"/>
    <property type="molecule type" value="Genomic_DNA"/>
</dbReference>
<evidence type="ECO:0000313" key="13">
    <source>
        <dbReference type="Proteomes" id="UP000611762"/>
    </source>
</evidence>
<comment type="function">
    <text evidence="10">Phosphorylation of dTMP to form dTDP in both de novo and salvage pathways of dTTP synthesis.</text>
</comment>
<keyword evidence="13" id="KW-1185">Reference proteome</keyword>
<dbReference type="HAMAP" id="MF_00165">
    <property type="entry name" value="Thymidylate_kinase"/>
    <property type="match status" value="1"/>
</dbReference>
<dbReference type="InterPro" id="IPR018094">
    <property type="entry name" value="Thymidylate_kinase"/>
</dbReference>
<dbReference type="GO" id="GO:0005829">
    <property type="term" value="C:cytosol"/>
    <property type="evidence" value="ECO:0007669"/>
    <property type="project" value="TreeGrafter"/>
</dbReference>
<dbReference type="Pfam" id="PF02223">
    <property type="entry name" value="Thymidylate_kin"/>
    <property type="match status" value="1"/>
</dbReference>
<evidence type="ECO:0000256" key="8">
    <source>
        <dbReference type="ARBA" id="ARBA00022840"/>
    </source>
</evidence>
<dbReference type="Proteomes" id="UP000611762">
    <property type="component" value="Unassembled WGS sequence"/>
</dbReference>
<proteinExistence type="inferred from homology"/>
<dbReference type="Gene3D" id="3.40.50.300">
    <property type="entry name" value="P-loop containing nucleotide triphosphate hydrolases"/>
    <property type="match status" value="1"/>
</dbReference>
<comment type="catalytic activity">
    <reaction evidence="9 10">
        <text>dTMP + ATP = dTDP + ADP</text>
        <dbReference type="Rhea" id="RHEA:13517"/>
        <dbReference type="ChEBI" id="CHEBI:30616"/>
        <dbReference type="ChEBI" id="CHEBI:58369"/>
        <dbReference type="ChEBI" id="CHEBI:63528"/>
        <dbReference type="ChEBI" id="CHEBI:456216"/>
        <dbReference type="EC" id="2.7.4.9"/>
    </reaction>
</comment>
<accession>A0A926DN02</accession>
<keyword evidence="7 10" id="KW-0418">Kinase</keyword>
<dbReference type="GO" id="GO:0005524">
    <property type="term" value="F:ATP binding"/>
    <property type="evidence" value="ECO:0007669"/>
    <property type="project" value="UniProtKB-UniRule"/>
</dbReference>
<evidence type="ECO:0000256" key="4">
    <source>
        <dbReference type="ARBA" id="ARBA00022679"/>
    </source>
</evidence>
<keyword evidence="4 10" id="KW-0808">Transferase</keyword>
<evidence type="ECO:0000256" key="5">
    <source>
        <dbReference type="ARBA" id="ARBA00022727"/>
    </source>
</evidence>
<gene>
    <name evidence="10" type="primary">tmk</name>
    <name evidence="12" type="ORF">H8698_06730</name>
</gene>
<dbReference type="InterPro" id="IPR027417">
    <property type="entry name" value="P-loop_NTPase"/>
</dbReference>
<evidence type="ECO:0000256" key="6">
    <source>
        <dbReference type="ARBA" id="ARBA00022741"/>
    </source>
</evidence>
<comment type="caution">
    <text evidence="12">The sequence shown here is derived from an EMBL/GenBank/DDBJ whole genome shotgun (WGS) entry which is preliminary data.</text>
</comment>
<dbReference type="PANTHER" id="PTHR10344:SF4">
    <property type="entry name" value="UMP-CMP KINASE 2, MITOCHONDRIAL"/>
    <property type="match status" value="1"/>
</dbReference>
<evidence type="ECO:0000256" key="1">
    <source>
        <dbReference type="ARBA" id="ARBA00009776"/>
    </source>
</evidence>
<protein>
    <recommendedName>
        <fullName evidence="3 10">Thymidylate kinase</fullName>
        <ecNumber evidence="2 10">2.7.4.9</ecNumber>
    </recommendedName>
    <alternativeName>
        <fullName evidence="10">dTMP kinase</fullName>
    </alternativeName>
</protein>
<evidence type="ECO:0000256" key="9">
    <source>
        <dbReference type="ARBA" id="ARBA00048743"/>
    </source>
</evidence>
<dbReference type="GO" id="GO:0004798">
    <property type="term" value="F:dTMP kinase activity"/>
    <property type="evidence" value="ECO:0007669"/>
    <property type="project" value="UniProtKB-UniRule"/>
</dbReference>